<evidence type="ECO:0000313" key="2">
    <source>
        <dbReference type="EMBL" id="MFD0834186.1"/>
    </source>
</evidence>
<keyword evidence="1" id="KW-0732">Signal</keyword>
<reference evidence="3" key="1">
    <citation type="journal article" date="2019" name="Int. J. Syst. Evol. Microbiol.">
        <title>The Global Catalogue of Microorganisms (GCM) 10K type strain sequencing project: providing services to taxonomists for standard genome sequencing and annotation.</title>
        <authorList>
            <consortium name="The Broad Institute Genomics Platform"/>
            <consortium name="The Broad Institute Genome Sequencing Center for Infectious Disease"/>
            <person name="Wu L."/>
            <person name="Ma J."/>
        </authorList>
    </citation>
    <scope>NUCLEOTIDE SEQUENCE [LARGE SCALE GENOMIC DNA]</scope>
    <source>
        <strain evidence="3">CCUG 60529</strain>
    </source>
</reference>
<feature type="chain" id="PRO_5046636217" description="Calx-beta domain-containing protein" evidence="1">
    <location>
        <begin position="21"/>
        <end position="242"/>
    </location>
</feature>
<name>A0ABW3BPI7_9FLAO</name>
<keyword evidence="3" id="KW-1185">Reference proteome</keyword>
<feature type="signal peptide" evidence="1">
    <location>
        <begin position="1"/>
        <end position="20"/>
    </location>
</feature>
<organism evidence="2 3">
    <name type="scientific">Mariniflexile aquimaris</name>
    <dbReference type="NCBI Taxonomy" id="881009"/>
    <lineage>
        <taxon>Bacteria</taxon>
        <taxon>Pseudomonadati</taxon>
        <taxon>Bacteroidota</taxon>
        <taxon>Flavobacteriia</taxon>
        <taxon>Flavobacteriales</taxon>
        <taxon>Flavobacteriaceae</taxon>
        <taxon>Mariniflexile</taxon>
    </lineage>
</organism>
<gene>
    <name evidence="2" type="ORF">ACFQ0I_00300</name>
</gene>
<sequence length="242" mass="25083">MKKIAYILLIVLSVVSLQNCEDTYLPPSLEYITFGKTVYSTGVDVGGSTTVEIPVYTGNIVSTDRTFNVDVDGSAAAAGSYTAPSSVTIPGGTNKGTISVNLTDTNLGIGVNKLSIKFIADGSTTVGAATSIEYIQNCEEVTLTLNIVFDGYGSETGWNIKDALGGVVVSKPIKTYADGQATASETITLCAGRDYTFTIIDDYGDGLSYPANGSYTLSLGNTVKATGGGDFGASETTAFDTN</sequence>
<dbReference type="EMBL" id="JBHTIB010000002">
    <property type="protein sequence ID" value="MFD0834186.1"/>
    <property type="molecule type" value="Genomic_DNA"/>
</dbReference>
<evidence type="ECO:0000313" key="3">
    <source>
        <dbReference type="Proteomes" id="UP001597011"/>
    </source>
</evidence>
<proteinExistence type="predicted"/>
<accession>A0ABW3BPI7</accession>
<dbReference type="RefSeq" id="WP_379938318.1">
    <property type="nucleotide sequence ID" value="NZ_JBHTIB010000002.1"/>
</dbReference>
<evidence type="ECO:0008006" key="4">
    <source>
        <dbReference type="Google" id="ProtNLM"/>
    </source>
</evidence>
<dbReference type="Proteomes" id="UP001597011">
    <property type="component" value="Unassembled WGS sequence"/>
</dbReference>
<evidence type="ECO:0000256" key="1">
    <source>
        <dbReference type="SAM" id="SignalP"/>
    </source>
</evidence>
<protein>
    <recommendedName>
        <fullName evidence="4">Calx-beta domain-containing protein</fullName>
    </recommendedName>
</protein>
<comment type="caution">
    <text evidence="2">The sequence shown here is derived from an EMBL/GenBank/DDBJ whole genome shotgun (WGS) entry which is preliminary data.</text>
</comment>